<dbReference type="InterPro" id="IPR029063">
    <property type="entry name" value="SAM-dependent_MTases_sf"/>
</dbReference>
<keyword evidence="2" id="KW-0808">Transferase</keyword>
<dbReference type="InterPro" id="IPR013216">
    <property type="entry name" value="Methyltransf_11"/>
</dbReference>
<reference evidence="3" key="1">
    <citation type="journal article" date="2019" name="Int. J. Syst. Evol. Microbiol.">
        <title>The Global Catalogue of Microorganisms (GCM) 10K type strain sequencing project: providing services to taxonomists for standard genome sequencing and annotation.</title>
        <authorList>
            <consortium name="The Broad Institute Genomics Platform"/>
            <consortium name="The Broad Institute Genome Sequencing Center for Infectious Disease"/>
            <person name="Wu L."/>
            <person name="Ma J."/>
        </authorList>
    </citation>
    <scope>NUCLEOTIDE SEQUENCE [LARGE SCALE GENOMIC DNA]</scope>
    <source>
        <strain evidence="3">CECT 8472</strain>
    </source>
</reference>
<gene>
    <name evidence="2" type="ORF">ACFOW6_17025</name>
</gene>
<protein>
    <submittedName>
        <fullName evidence="2">Class I SAM-dependent methyltransferase</fullName>
    </submittedName>
</protein>
<evidence type="ECO:0000313" key="2">
    <source>
        <dbReference type="EMBL" id="MFC4353254.1"/>
    </source>
</evidence>
<dbReference type="GO" id="GO:0032259">
    <property type="term" value="P:methylation"/>
    <property type="evidence" value="ECO:0007669"/>
    <property type="project" value="UniProtKB-KW"/>
</dbReference>
<dbReference type="EMBL" id="JBHSCW010000011">
    <property type="protein sequence ID" value="MFC4353254.1"/>
    <property type="molecule type" value="Genomic_DNA"/>
</dbReference>
<name>A0ABV8URW0_9PROT</name>
<evidence type="ECO:0000313" key="3">
    <source>
        <dbReference type="Proteomes" id="UP001595799"/>
    </source>
</evidence>
<organism evidence="2 3">
    <name type="scientific">Fodinicurvata halophila</name>
    <dbReference type="NCBI Taxonomy" id="1419723"/>
    <lineage>
        <taxon>Bacteria</taxon>
        <taxon>Pseudomonadati</taxon>
        <taxon>Pseudomonadota</taxon>
        <taxon>Alphaproteobacteria</taxon>
        <taxon>Rhodospirillales</taxon>
        <taxon>Rhodovibrionaceae</taxon>
        <taxon>Fodinicurvata</taxon>
    </lineage>
</organism>
<accession>A0ABV8URW0</accession>
<feature type="domain" description="Methyltransferase type 11" evidence="1">
    <location>
        <begin position="41"/>
        <end position="128"/>
    </location>
</feature>
<dbReference type="PANTHER" id="PTHR43861">
    <property type="entry name" value="TRANS-ACONITATE 2-METHYLTRANSFERASE-RELATED"/>
    <property type="match status" value="1"/>
</dbReference>
<dbReference type="Pfam" id="PF08241">
    <property type="entry name" value="Methyltransf_11"/>
    <property type="match status" value="1"/>
</dbReference>
<sequence length="253" mass="27375">MDRPGTQDWNAEDYQRDAAFVARLGQGVVDLLAPQAGERILDLGCGDGALTEQLVASGAEIVAVDASEDMVAASRTRGLDARRMDGHSLAFDQRFDAVFTNAALHWMTEPDRVLASVAGVLRTGGRFVGEFGAHGNVAAIRAALHEALSRRGDDPLALSPWYFPSPAAYASKLRNHGFRVMEIASFARPTPLPGALHAWLEIFAQSFLAPLSENERTAVLAEVAERLQPILCDETGTWTADYVRLRFAAVLEG</sequence>
<dbReference type="Proteomes" id="UP001595799">
    <property type="component" value="Unassembled WGS sequence"/>
</dbReference>
<dbReference type="RefSeq" id="WP_382423629.1">
    <property type="nucleotide sequence ID" value="NZ_JBHSCW010000011.1"/>
</dbReference>
<dbReference type="Gene3D" id="3.40.50.150">
    <property type="entry name" value="Vaccinia Virus protein VP39"/>
    <property type="match status" value="1"/>
</dbReference>
<comment type="caution">
    <text evidence="2">The sequence shown here is derived from an EMBL/GenBank/DDBJ whole genome shotgun (WGS) entry which is preliminary data.</text>
</comment>
<proteinExistence type="predicted"/>
<keyword evidence="3" id="KW-1185">Reference proteome</keyword>
<evidence type="ECO:0000259" key="1">
    <source>
        <dbReference type="Pfam" id="PF08241"/>
    </source>
</evidence>
<dbReference type="SUPFAM" id="SSF53335">
    <property type="entry name" value="S-adenosyl-L-methionine-dependent methyltransferases"/>
    <property type="match status" value="1"/>
</dbReference>
<keyword evidence="2" id="KW-0489">Methyltransferase</keyword>
<dbReference type="PANTHER" id="PTHR43861:SF1">
    <property type="entry name" value="TRANS-ACONITATE 2-METHYLTRANSFERASE"/>
    <property type="match status" value="1"/>
</dbReference>
<dbReference type="CDD" id="cd02440">
    <property type="entry name" value="AdoMet_MTases"/>
    <property type="match status" value="1"/>
</dbReference>
<dbReference type="GO" id="GO:0008168">
    <property type="term" value="F:methyltransferase activity"/>
    <property type="evidence" value="ECO:0007669"/>
    <property type="project" value="UniProtKB-KW"/>
</dbReference>